<comment type="caution">
    <text evidence="2">The sequence shown here is derived from an EMBL/GenBank/DDBJ whole genome shotgun (WGS) entry which is preliminary data.</text>
</comment>
<evidence type="ECO:0000256" key="1">
    <source>
        <dbReference type="SAM" id="MobiDB-lite"/>
    </source>
</evidence>
<feature type="compositionally biased region" description="Basic and acidic residues" evidence="1">
    <location>
        <begin position="83"/>
        <end position="93"/>
    </location>
</feature>
<evidence type="ECO:0000313" key="3">
    <source>
        <dbReference type="Proteomes" id="UP000322234"/>
    </source>
</evidence>
<dbReference type="AlphaFoldDB" id="A0A6B0SDN6"/>
<reference evidence="2" key="1">
    <citation type="submission" date="2019-10" db="EMBL/GenBank/DDBJ databases">
        <title>The sequence and de novo assembly of the wild yak genome.</title>
        <authorList>
            <person name="Liu Y."/>
        </authorList>
    </citation>
    <scope>NUCLEOTIDE SEQUENCE [LARGE SCALE GENOMIC DNA]</scope>
    <source>
        <strain evidence="2">WY2019</strain>
    </source>
</reference>
<proteinExistence type="predicted"/>
<evidence type="ECO:0000313" key="2">
    <source>
        <dbReference type="EMBL" id="MXR00021.1"/>
    </source>
</evidence>
<dbReference type="EMBL" id="VBQZ03007504">
    <property type="protein sequence ID" value="MXR00021.1"/>
    <property type="molecule type" value="Genomic_DNA"/>
</dbReference>
<accession>A0A6B0SDN6</accession>
<dbReference type="Proteomes" id="UP000322234">
    <property type="component" value="Unassembled WGS sequence"/>
</dbReference>
<protein>
    <submittedName>
        <fullName evidence="2">Uncharacterized protein</fullName>
    </submittedName>
</protein>
<name>A0A6B0SDN6_9CETA</name>
<keyword evidence="3" id="KW-1185">Reference proteome</keyword>
<gene>
    <name evidence="2" type="ORF">E5288_WYG010339</name>
</gene>
<organism evidence="2 3">
    <name type="scientific">Bos mutus</name>
    <name type="common">wild yak</name>
    <dbReference type="NCBI Taxonomy" id="72004"/>
    <lineage>
        <taxon>Eukaryota</taxon>
        <taxon>Metazoa</taxon>
        <taxon>Chordata</taxon>
        <taxon>Craniata</taxon>
        <taxon>Vertebrata</taxon>
        <taxon>Euteleostomi</taxon>
        <taxon>Mammalia</taxon>
        <taxon>Eutheria</taxon>
        <taxon>Laurasiatheria</taxon>
        <taxon>Artiodactyla</taxon>
        <taxon>Ruminantia</taxon>
        <taxon>Pecora</taxon>
        <taxon>Bovidae</taxon>
        <taxon>Bovinae</taxon>
        <taxon>Bos</taxon>
    </lineage>
</organism>
<sequence>MRKREGLDETSTWRKQLNRDIKNAIETRQTPTGQAEHTHPTEKLLKVITEKLLKEKIPKRARKKRTRYLQKSDKALAGTQTRGAERLRGCPTA</sequence>
<feature type="region of interest" description="Disordered" evidence="1">
    <location>
        <begin position="60"/>
        <end position="93"/>
    </location>
</feature>